<evidence type="ECO:0000256" key="4">
    <source>
        <dbReference type="ARBA" id="ARBA00022490"/>
    </source>
</evidence>
<keyword evidence="4" id="KW-0963">Cytoplasm</keyword>
<evidence type="ECO:0000256" key="1">
    <source>
        <dbReference type="ARBA" id="ARBA00004123"/>
    </source>
</evidence>
<reference evidence="7 8" key="1">
    <citation type="submission" date="2024-05" db="EMBL/GenBank/DDBJ databases">
        <title>Long read based assembly of the Candida bracarensis genome reveals expanded adhesin content.</title>
        <authorList>
            <person name="Marcet-Houben M."/>
            <person name="Ksiezopolska E."/>
            <person name="Gabaldon T."/>
        </authorList>
    </citation>
    <scope>NUCLEOTIDE SEQUENCE [LARGE SCALE GENOMIC DNA]</scope>
    <source>
        <strain evidence="7 8">CBM6</strain>
    </source>
</reference>
<proteinExistence type="inferred from homology"/>
<sequence>MDTEKENKVRNILEEKVPSTPGSQMLLKRTRSIQGVKQGKRLPLASKDNNNNRSSSFLLPKNKNKAVLNNNNVRKFKKYGSVLGYDTGSRVKSLVLKDIDSGDEKSNEEDDDDENPLALKLKQALDGEKRVDLSKKEIASTGLLSGKKGLRQIFNDRDYDREIEIAPEKPQEKEYIPDGYEPFTKEEIRSLHNFKNSYEIQVSDDENSEEEPQPLKLIPLVNELDEEDLIPTKSLKIAENRSKVDDEESIELDTIYDGRGLSENDLLDLLD</sequence>
<evidence type="ECO:0000313" key="7">
    <source>
        <dbReference type="EMBL" id="KAL3233479.1"/>
    </source>
</evidence>
<evidence type="ECO:0000256" key="2">
    <source>
        <dbReference type="ARBA" id="ARBA00004496"/>
    </source>
</evidence>
<dbReference type="InterPro" id="IPR006940">
    <property type="entry name" value="Securin_separation_inhibitor"/>
</dbReference>
<feature type="region of interest" description="Disordered" evidence="6">
    <location>
        <begin position="1"/>
        <end position="63"/>
    </location>
</feature>
<keyword evidence="8" id="KW-1185">Reference proteome</keyword>
<comment type="similarity">
    <text evidence="3">Belongs to the securin family.</text>
</comment>
<comment type="caution">
    <text evidence="7">The sequence shown here is derived from an EMBL/GenBank/DDBJ whole genome shotgun (WGS) entry which is preliminary data.</text>
</comment>
<feature type="compositionally biased region" description="Basic and acidic residues" evidence="6">
    <location>
        <begin position="1"/>
        <end position="17"/>
    </location>
</feature>
<gene>
    <name evidence="7" type="ORF">RNJ44_03519</name>
</gene>
<keyword evidence="5" id="KW-0539">Nucleus</keyword>
<accession>A0ABR4NXA6</accession>
<protein>
    <recommendedName>
        <fullName evidence="9">Securin</fullName>
    </recommendedName>
</protein>
<dbReference type="Proteomes" id="UP001623330">
    <property type="component" value="Unassembled WGS sequence"/>
</dbReference>
<dbReference type="Pfam" id="PF04856">
    <property type="entry name" value="Securin"/>
    <property type="match status" value="1"/>
</dbReference>
<name>A0ABR4NXA6_9SACH</name>
<feature type="compositionally biased region" description="Polar residues" evidence="6">
    <location>
        <begin position="47"/>
        <end position="57"/>
    </location>
</feature>
<evidence type="ECO:0000256" key="6">
    <source>
        <dbReference type="SAM" id="MobiDB-lite"/>
    </source>
</evidence>
<evidence type="ECO:0008006" key="9">
    <source>
        <dbReference type="Google" id="ProtNLM"/>
    </source>
</evidence>
<comment type="subcellular location">
    <subcellularLocation>
        <location evidence="2">Cytoplasm</location>
    </subcellularLocation>
    <subcellularLocation>
        <location evidence="1">Nucleus</location>
    </subcellularLocation>
</comment>
<evidence type="ECO:0000313" key="8">
    <source>
        <dbReference type="Proteomes" id="UP001623330"/>
    </source>
</evidence>
<evidence type="ECO:0000256" key="5">
    <source>
        <dbReference type="ARBA" id="ARBA00023242"/>
    </source>
</evidence>
<dbReference type="EMBL" id="JBEVYD010000004">
    <property type="protein sequence ID" value="KAL3233479.1"/>
    <property type="molecule type" value="Genomic_DNA"/>
</dbReference>
<organism evidence="7 8">
    <name type="scientific">Nakaseomyces bracarensis</name>
    <dbReference type="NCBI Taxonomy" id="273131"/>
    <lineage>
        <taxon>Eukaryota</taxon>
        <taxon>Fungi</taxon>
        <taxon>Dikarya</taxon>
        <taxon>Ascomycota</taxon>
        <taxon>Saccharomycotina</taxon>
        <taxon>Saccharomycetes</taxon>
        <taxon>Saccharomycetales</taxon>
        <taxon>Saccharomycetaceae</taxon>
        <taxon>Nakaseomyces</taxon>
    </lineage>
</organism>
<evidence type="ECO:0000256" key="3">
    <source>
        <dbReference type="ARBA" id="ARBA00009264"/>
    </source>
</evidence>